<evidence type="ECO:0000259" key="3">
    <source>
        <dbReference type="SMART" id="SM00062"/>
    </source>
</evidence>
<accession>A0ABX2SYT0</accession>
<protein>
    <submittedName>
        <fullName evidence="4">Transporter substrate-binding domain-containing protein</fullName>
    </submittedName>
</protein>
<dbReference type="Pfam" id="PF00497">
    <property type="entry name" value="SBP_bac_3"/>
    <property type="match status" value="1"/>
</dbReference>
<dbReference type="PANTHER" id="PTHR35936:SF17">
    <property type="entry name" value="ARGININE-BINDING EXTRACELLULAR PROTEIN ARTP"/>
    <property type="match status" value="1"/>
</dbReference>
<evidence type="ECO:0000256" key="1">
    <source>
        <dbReference type="ARBA" id="ARBA00022729"/>
    </source>
</evidence>
<proteinExistence type="predicted"/>
<dbReference type="PANTHER" id="PTHR35936">
    <property type="entry name" value="MEMBRANE-BOUND LYTIC MUREIN TRANSGLYCOSYLASE F"/>
    <property type="match status" value="1"/>
</dbReference>
<sequence>MKKLLLTILSMFLLITATACGNKKDVEQLQSIKEEGKITLAVSPDYPPYEFYIAQNGKVKVVGADIYLAEEIAKNLGVELEIVQLSFDSLLPALTSGRVDMVISGMNPSEERRKAVDFSDIYYVSGSAFIIKKGTDDLKSIEELKTKKIGVQKGSIQEKYLLEELNIPMSNIQALADVPSVLQDLENQNIDVVFLAEDVSKISLSKRPELTISNLKLEKDAESDGMAIAFRKGKNQELLTEVNKVIEKISKNNDFEKQLNKHAALVSE</sequence>
<dbReference type="RefSeq" id="WP_179941186.1">
    <property type="nucleotide sequence ID" value="NZ_JACBYF010000006.1"/>
</dbReference>
<dbReference type="PROSITE" id="PS51257">
    <property type="entry name" value="PROKAR_LIPOPROTEIN"/>
    <property type="match status" value="1"/>
</dbReference>
<feature type="signal peptide" evidence="2">
    <location>
        <begin position="1"/>
        <end position="19"/>
    </location>
</feature>
<dbReference type="SMART" id="SM00062">
    <property type="entry name" value="PBPb"/>
    <property type="match status" value="1"/>
</dbReference>
<dbReference type="InterPro" id="IPR001638">
    <property type="entry name" value="Solute-binding_3/MltF_N"/>
</dbReference>
<evidence type="ECO:0000256" key="2">
    <source>
        <dbReference type="SAM" id="SignalP"/>
    </source>
</evidence>
<evidence type="ECO:0000313" key="5">
    <source>
        <dbReference type="Proteomes" id="UP000531840"/>
    </source>
</evidence>
<dbReference type="EMBL" id="JACBYF010000006">
    <property type="protein sequence ID" value="NYS47400.1"/>
    <property type="molecule type" value="Genomic_DNA"/>
</dbReference>
<dbReference type="Proteomes" id="UP000531840">
    <property type="component" value="Unassembled WGS sequence"/>
</dbReference>
<feature type="chain" id="PRO_5047072723" evidence="2">
    <location>
        <begin position="20"/>
        <end position="268"/>
    </location>
</feature>
<feature type="domain" description="Solute-binding protein family 3/N-terminal" evidence="3">
    <location>
        <begin position="37"/>
        <end position="266"/>
    </location>
</feature>
<name>A0ABX2SYT0_9BACL</name>
<dbReference type="SUPFAM" id="SSF53850">
    <property type="entry name" value="Periplasmic binding protein-like II"/>
    <property type="match status" value="1"/>
</dbReference>
<dbReference type="Gene3D" id="3.40.190.10">
    <property type="entry name" value="Periplasmic binding protein-like II"/>
    <property type="match status" value="2"/>
</dbReference>
<gene>
    <name evidence="4" type="ORF">HZY85_04210</name>
</gene>
<organism evidence="4 5">
    <name type="scientific">Gemelliphila palaticanis</name>
    <dbReference type="NCBI Taxonomy" id="81950"/>
    <lineage>
        <taxon>Bacteria</taxon>
        <taxon>Bacillati</taxon>
        <taxon>Bacillota</taxon>
        <taxon>Bacilli</taxon>
        <taxon>Bacillales</taxon>
        <taxon>Gemellaceae</taxon>
        <taxon>Gemelliphila</taxon>
    </lineage>
</organism>
<reference evidence="4 5" key="1">
    <citation type="submission" date="2020-07" db="EMBL/GenBank/DDBJ databases">
        <title>MOT database genomes.</title>
        <authorList>
            <person name="Joseph S."/>
            <person name="Aduse-Opoku J."/>
            <person name="Hashim A."/>
            <person name="Wade W."/>
            <person name="Curtis M."/>
        </authorList>
    </citation>
    <scope>NUCLEOTIDE SEQUENCE [LARGE SCALE GENOMIC DNA]</scope>
    <source>
        <strain evidence="4 5">CIP 106318</strain>
    </source>
</reference>
<keyword evidence="1 2" id="KW-0732">Signal</keyword>
<evidence type="ECO:0000313" key="4">
    <source>
        <dbReference type="EMBL" id="NYS47400.1"/>
    </source>
</evidence>
<keyword evidence="5" id="KW-1185">Reference proteome</keyword>
<comment type="caution">
    <text evidence="4">The sequence shown here is derived from an EMBL/GenBank/DDBJ whole genome shotgun (WGS) entry which is preliminary data.</text>
</comment>